<dbReference type="AlphaFoldDB" id="A0A0R3WNI2"/>
<protein>
    <submittedName>
        <fullName evidence="5">TACC_C domain-containing protein</fullName>
    </submittedName>
</protein>
<organism evidence="5">
    <name type="scientific">Hydatigena taeniaeformis</name>
    <name type="common">Feline tapeworm</name>
    <name type="synonym">Taenia taeniaeformis</name>
    <dbReference type="NCBI Taxonomy" id="6205"/>
    <lineage>
        <taxon>Eukaryota</taxon>
        <taxon>Metazoa</taxon>
        <taxon>Spiralia</taxon>
        <taxon>Lophotrochozoa</taxon>
        <taxon>Platyhelminthes</taxon>
        <taxon>Cestoda</taxon>
        <taxon>Eucestoda</taxon>
        <taxon>Cyclophyllidea</taxon>
        <taxon>Taeniidae</taxon>
        <taxon>Hydatigera</taxon>
    </lineage>
</organism>
<reference evidence="5" key="1">
    <citation type="submission" date="2017-02" db="UniProtKB">
        <authorList>
            <consortium name="WormBaseParasite"/>
        </authorList>
    </citation>
    <scope>IDENTIFICATION</scope>
</reference>
<gene>
    <name evidence="3" type="ORF">TTAC_LOCUS2307</name>
</gene>
<feature type="coiled-coil region" evidence="1">
    <location>
        <begin position="278"/>
        <end position="305"/>
    </location>
</feature>
<evidence type="ECO:0000256" key="2">
    <source>
        <dbReference type="SAM" id="MobiDB-lite"/>
    </source>
</evidence>
<accession>A0A0R3WNI2</accession>
<feature type="region of interest" description="Disordered" evidence="2">
    <location>
        <begin position="134"/>
        <end position="168"/>
    </location>
</feature>
<dbReference type="WBParaSite" id="TTAC_0000232001-mRNA-1">
    <property type="protein sequence ID" value="TTAC_0000232001-mRNA-1"/>
    <property type="gene ID" value="TTAC_0000232001"/>
</dbReference>
<evidence type="ECO:0000313" key="3">
    <source>
        <dbReference type="EMBL" id="VDM19586.1"/>
    </source>
</evidence>
<dbReference type="STRING" id="6205.A0A0R3WNI2"/>
<dbReference type="EMBL" id="UYWX01000947">
    <property type="protein sequence ID" value="VDM19586.1"/>
    <property type="molecule type" value="Genomic_DNA"/>
</dbReference>
<keyword evidence="1" id="KW-0175">Coiled coil</keyword>
<dbReference type="Proteomes" id="UP000274429">
    <property type="component" value="Unassembled WGS sequence"/>
</dbReference>
<evidence type="ECO:0000256" key="1">
    <source>
        <dbReference type="SAM" id="Coils"/>
    </source>
</evidence>
<evidence type="ECO:0000313" key="5">
    <source>
        <dbReference type="WBParaSite" id="TTAC_0000232001-mRNA-1"/>
    </source>
</evidence>
<dbReference type="OrthoDB" id="5583482at2759"/>
<name>A0A0R3WNI2_HYDTA</name>
<sequence>METKDTDAHTDAKVDSMESIGNLNQVLYSIHSSDPQAESDRPLFDCDNAITGATEKSRHPLEIEDSASQRTAEVFTNDADLKEKILSPLSYVDTTGVDSPDIINLSSDFAQASSRSSKINSLDASVEVSEVNKEFNSVNSPQASISTSGGGNDNQAIDPPSTPKRCQDGQKSVLCSVEEPEANVCATLHGQDCLKTCHFVKLQSSDYGDGNIDSTQCPISEEESIQSDSLLTESNRNVRPNPENLTSVLNSLTEKDHEQDILASAFSSIGEKEDPNQIAILQAEVEELTKKLLRSQEQMEILLEEKQRWLAGRQQQTQSSAKQKISVSSDTAAIVVKFAQSEQQRIRAEAKVEELEATITRLKSRSILTPDSAIPSKQLESMEEFNKALVEARERAEHLRHALRQEETRVSDLSSKLATTREAHRNEQKRAAGQAEVISKLNRDIDSLKRQLQEANKVREREAKRLCDEVALHETTEKYNRALSEVATLQERIAQLEEVEKFKMELESRYEA</sequence>
<proteinExistence type="predicted"/>
<evidence type="ECO:0000313" key="4">
    <source>
        <dbReference type="Proteomes" id="UP000274429"/>
    </source>
</evidence>
<feature type="compositionally biased region" description="Polar residues" evidence="2">
    <location>
        <begin position="134"/>
        <end position="147"/>
    </location>
</feature>
<reference evidence="3 4" key="2">
    <citation type="submission" date="2018-11" db="EMBL/GenBank/DDBJ databases">
        <authorList>
            <consortium name="Pathogen Informatics"/>
        </authorList>
    </citation>
    <scope>NUCLEOTIDE SEQUENCE [LARGE SCALE GENOMIC DNA]</scope>
</reference>
<feature type="coiled-coil region" evidence="1">
    <location>
        <begin position="338"/>
        <end position="499"/>
    </location>
</feature>
<keyword evidence="4" id="KW-1185">Reference proteome</keyword>